<dbReference type="EMBL" id="BMAO01031919">
    <property type="protein sequence ID" value="GFQ78576.1"/>
    <property type="molecule type" value="Genomic_DNA"/>
</dbReference>
<dbReference type="GO" id="GO:0000447">
    <property type="term" value="P:endonucleolytic cleavage in ITS1 to separate SSU-rRNA from 5.8S rRNA and LSU-rRNA from tricistronic rRNA transcript (SSU-rRNA, 5.8S rRNA, LSU-rRNA)"/>
    <property type="evidence" value="ECO:0007669"/>
    <property type="project" value="TreeGrafter"/>
</dbReference>
<dbReference type="SMART" id="SM00360">
    <property type="entry name" value="RRM"/>
    <property type="match status" value="1"/>
</dbReference>
<evidence type="ECO:0000256" key="6">
    <source>
        <dbReference type="PROSITE-ProRule" id="PRU00176"/>
    </source>
</evidence>
<dbReference type="GO" id="GO:0034462">
    <property type="term" value="P:small-subunit processome assembly"/>
    <property type="evidence" value="ECO:0007669"/>
    <property type="project" value="TreeGrafter"/>
</dbReference>
<dbReference type="Proteomes" id="UP000887116">
    <property type="component" value="Unassembled WGS sequence"/>
</dbReference>
<sequence>MSEKEEVSELNTTENPVLKHKEKKPGIIYLNYIPRYMNVVKVREYFSDFGEVRRIFLKPDRPPKRGKPSKFFSEGWVEFASRKVARKLADSLNNTQVGGRRNTPYFDALWSIRYLPKFQWSQLNEREAYRKAEAGQRMRAEIAQTKREINFYSRAVDMEKRRRKRDGDCENKNEVDNVQLPKQAEPLENSPEHNKDDRDKNIAKSFFI</sequence>
<dbReference type="InterPro" id="IPR039119">
    <property type="entry name" value="ABT1/Esf2"/>
</dbReference>
<dbReference type="InterPro" id="IPR035979">
    <property type="entry name" value="RBD_domain_sf"/>
</dbReference>
<organism evidence="9 10">
    <name type="scientific">Trichonephila clavata</name>
    <name type="common">Joro spider</name>
    <name type="synonym">Nephila clavata</name>
    <dbReference type="NCBI Taxonomy" id="2740835"/>
    <lineage>
        <taxon>Eukaryota</taxon>
        <taxon>Metazoa</taxon>
        <taxon>Ecdysozoa</taxon>
        <taxon>Arthropoda</taxon>
        <taxon>Chelicerata</taxon>
        <taxon>Arachnida</taxon>
        <taxon>Araneae</taxon>
        <taxon>Araneomorphae</taxon>
        <taxon>Entelegynae</taxon>
        <taxon>Araneoidea</taxon>
        <taxon>Nephilidae</taxon>
        <taxon>Trichonephila</taxon>
    </lineage>
</organism>
<keyword evidence="4 6" id="KW-0694">RNA-binding</keyword>
<dbReference type="InterPro" id="IPR000504">
    <property type="entry name" value="RRM_dom"/>
</dbReference>
<dbReference type="SUPFAM" id="SSF54928">
    <property type="entry name" value="RNA-binding domain, RBD"/>
    <property type="match status" value="1"/>
</dbReference>
<keyword evidence="10" id="KW-1185">Reference proteome</keyword>
<comment type="similarity">
    <text evidence="2">Belongs to the ESF2/ABP1 family.</text>
</comment>
<keyword evidence="5" id="KW-0539">Nucleus</keyword>
<feature type="compositionally biased region" description="Basic and acidic residues" evidence="7">
    <location>
        <begin position="160"/>
        <end position="175"/>
    </location>
</feature>
<name>A0A8X6KN05_TRICU</name>
<dbReference type="PROSITE" id="PS50102">
    <property type="entry name" value="RRM"/>
    <property type="match status" value="1"/>
</dbReference>
<evidence type="ECO:0000256" key="2">
    <source>
        <dbReference type="ARBA" id="ARBA00005819"/>
    </source>
</evidence>
<evidence type="ECO:0000256" key="7">
    <source>
        <dbReference type="SAM" id="MobiDB-lite"/>
    </source>
</evidence>
<feature type="domain" description="RRM" evidence="8">
    <location>
        <begin position="26"/>
        <end position="101"/>
    </location>
</feature>
<evidence type="ECO:0000256" key="5">
    <source>
        <dbReference type="ARBA" id="ARBA00023242"/>
    </source>
</evidence>
<reference evidence="9" key="1">
    <citation type="submission" date="2020-07" db="EMBL/GenBank/DDBJ databases">
        <title>Multicomponent nature underlies the extraordinary mechanical properties of spider dragline silk.</title>
        <authorList>
            <person name="Kono N."/>
            <person name="Nakamura H."/>
            <person name="Mori M."/>
            <person name="Yoshida Y."/>
            <person name="Ohtoshi R."/>
            <person name="Malay A.D."/>
            <person name="Moran D.A.P."/>
            <person name="Tomita M."/>
            <person name="Numata K."/>
            <person name="Arakawa K."/>
        </authorList>
    </citation>
    <scope>NUCLEOTIDE SEQUENCE</scope>
</reference>
<evidence type="ECO:0000256" key="4">
    <source>
        <dbReference type="ARBA" id="ARBA00022884"/>
    </source>
</evidence>
<dbReference type="GO" id="GO:0003723">
    <property type="term" value="F:RNA binding"/>
    <property type="evidence" value="ECO:0007669"/>
    <property type="project" value="UniProtKB-UniRule"/>
</dbReference>
<comment type="caution">
    <text evidence="9">The sequence shown here is derived from an EMBL/GenBank/DDBJ whole genome shotgun (WGS) entry which is preliminary data.</text>
</comment>
<protein>
    <recommendedName>
        <fullName evidence="3">Activator of basal transcription 1</fullName>
    </recommendedName>
</protein>
<dbReference type="InterPro" id="IPR034353">
    <property type="entry name" value="ABT1/ESF2_RRM"/>
</dbReference>
<proteinExistence type="inferred from homology"/>
<evidence type="ECO:0000313" key="10">
    <source>
        <dbReference type="Proteomes" id="UP000887116"/>
    </source>
</evidence>
<dbReference type="PANTHER" id="PTHR12311:SF7">
    <property type="entry name" value="ACTIVATOR OF BASAL TRANSCRIPTION 1"/>
    <property type="match status" value="1"/>
</dbReference>
<dbReference type="AlphaFoldDB" id="A0A8X6KN05"/>
<dbReference type="CDD" id="cd12263">
    <property type="entry name" value="RRM_ABT1_like"/>
    <property type="match status" value="1"/>
</dbReference>
<dbReference type="GO" id="GO:0000472">
    <property type="term" value="P:endonucleolytic cleavage to generate mature 5'-end of SSU-rRNA from (SSU-rRNA, 5.8S rRNA, LSU-rRNA)"/>
    <property type="evidence" value="ECO:0007669"/>
    <property type="project" value="TreeGrafter"/>
</dbReference>
<dbReference type="InterPro" id="IPR012677">
    <property type="entry name" value="Nucleotide-bd_a/b_plait_sf"/>
</dbReference>
<dbReference type="OrthoDB" id="287393at2759"/>
<evidence type="ECO:0000256" key="3">
    <source>
        <dbReference type="ARBA" id="ARBA00020737"/>
    </source>
</evidence>
<comment type="subcellular location">
    <subcellularLocation>
        <location evidence="1">Nucleus</location>
        <location evidence="1">Nucleolus</location>
    </subcellularLocation>
</comment>
<evidence type="ECO:0000256" key="1">
    <source>
        <dbReference type="ARBA" id="ARBA00004604"/>
    </source>
</evidence>
<dbReference type="GO" id="GO:0000480">
    <property type="term" value="P:endonucleolytic cleavage in 5'-ETS of tricistronic rRNA transcript (SSU-rRNA, 5.8S rRNA, LSU-rRNA)"/>
    <property type="evidence" value="ECO:0007669"/>
    <property type="project" value="TreeGrafter"/>
</dbReference>
<feature type="compositionally biased region" description="Basic and acidic residues" evidence="7">
    <location>
        <begin position="190"/>
        <end position="202"/>
    </location>
</feature>
<dbReference type="GO" id="GO:0005730">
    <property type="term" value="C:nucleolus"/>
    <property type="evidence" value="ECO:0007669"/>
    <property type="project" value="UniProtKB-SubCell"/>
</dbReference>
<dbReference type="Pfam" id="PF00076">
    <property type="entry name" value="RRM_1"/>
    <property type="match status" value="1"/>
</dbReference>
<dbReference type="PANTHER" id="PTHR12311">
    <property type="entry name" value="ACTIVATOR OF BASAL TRANSCRIPTION 1"/>
    <property type="match status" value="1"/>
</dbReference>
<feature type="region of interest" description="Disordered" evidence="7">
    <location>
        <begin position="160"/>
        <end position="208"/>
    </location>
</feature>
<evidence type="ECO:0000259" key="8">
    <source>
        <dbReference type="PROSITE" id="PS50102"/>
    </source>
</evidence>
<gene>
    <name evidence="9" type="primary">Abt1</name>
    <name evidence="9" type="ORF">TNCT_4891</name>
</gene>
<dbReference type="Gene3D" id="3.30.70.330">
    <property type="match status" value="1"/>
</dbReference>
<accession>A0A8X6KN05</accession>
<evidence type="ECO:0000313" key="9">
    <source>
        <dbReference type="EMBL" id="GFQ78576.1"/>
    </source>
</evidence>